<evidence type="ECO:0000313" key="1">
    <source>
        <dbReference type="EMBL" id="EUB63031.1"/>
    </source>
</evidence>
<reference evidence="1 2" key="1">
    <citation type="journal article" date="2013" name="Nat. Genet.">
        <title>The genome of the hydatid tapeworm Echinococcus granulosus.</title>
        <authorList>
            <person name="Zheng H."/>
            <person name="Zhang W."/>
            <person name="Zhang L."/>
            <person name="Zhang Z."/>
            <person name="Li J."/>
            <person name="Lu G."/>
            <person name="Zhu Y."/>
            <person name="Wang Y."/>
            <person name="Huang Y."/>
            <person name="Liu J."/>
            <person name="Kang H."/>
            <person name="Chen J."/>
            <person name="Wang L."/>
            <person name="Chen A."/>
            <person name="Yu S."/>
            <person name="Gao Z."/>
            <person name="Jin L."/>
            <person name="Gu W."/>
            <person name="Wang Z."/>
            <person name="Zhao L."/>
            <person name="Shi B."/>
            <person name="Wen H."/>
            <person name="Lin R."/>
            <person name="Jones M.K."/>
            <person name="Brejova B."/>
            <person name="Vinar T."/>
            <person name="Zhao G."/>
            <person name="McManus D.P."/>
            <person name="Chen Z."/>
            <person name="Zhou Y."/>
            <person name="Wang S."/>
        </authorList>
    </citation>
    <scope>NUCLEOTIDE SEQUENCE [LARGE SCALE GENOMIC DNA]</scope>
</reference>
<dbReference type="CTD" id="36337840"/>
<dbReference type="Proteomes" id="UP000019149">
    <property type="component" value="Unassembled WGS sequence"/>
</dbReference>
<comment type="caution">
    <text evidence="1">The sequence shown here is derived from an EMBL/GenBank/DDBJ whole genome shotgun (WGS) entry which is preliminary data.</text>
</comment>
<sequence length="76" mass="8362">MRAHKEAASPLPLQGGFFKALTPASLLLPSGETRNERERVGDQSSTSLEEMLQLMLGDVSRVHANFTQVLRAAIRK</sequence>
<dbReference type="KEGG" id="egl:EGR_02125"/>
<dbReference type="EMBL" id="APAU02000009">
    <property type="protein sequence ID" value="EUB63031.1"/>
    <property type="molecule type" value="Genomic_DNA"/>
</dbReference>
<proteinExistence type="predicted"/>
<dbReference type="AlphaFoldDB" id="W6UQQ0"/>
<name>W6UQQ0_ECHGR</name>
<evidence type="ECO:0000313" key="2">
    <source>
        <dbReference type="Proteomes" id="UP000019149"/>
    </source>
</evidence>
<accession>W6UQQ0</accession>
<gene>
    <name evidence="1" type="ORF">EGR_02125</name>
</gene>
<dbReference type="RefSeq" id="XP_024354227.1">
    <property type="nucleotide sequence ID" value="XM_024491374.1"/>
</dbReference>
<organism evidence="1 2">
    <name type="scientific">Echinococcus granulosus</name>
    <name type="common">Hydatid tapeworm</name>
    <dbReference type="NCBI Taxonomy" id="6210"/>
    <lineage>
        <taxon>Eukaryota</taxon>
        <taxon>Metazoa</taxon>
        <taxon>Spiralia</taxon>
        <taxon>Lophotrochozoa</taxon>
        <taxon>Platyhelminthes</taxon>
        <taxon>Cestoda</taxon>
        <taxon>Eucestoda</taxon>
        <taxon>Cyclophyllidea</taxon>
        <taxon>Taeniidae</taxon>
        <taxon>Echinococcus</taxon>
        <taxon>Echinococcus granulosus group</taxon>
    </lineage>
</organism>
<protein>
    <submittedName>
        <fullName evidence="1">Uncharacterized protein</fullName>
    </submittedName>
</protein>
<dbReference type="GeneID" id="36337840"/>
<keyword evidence="2" id="KW-1185">Reference proteome</keyword>